<keyword evidence="1" id="KW-0547">Nucleotide-binding</keyword>
<keyword evidence="1" id="KW-0067">ATP-binding</keyword>
<feature type="non-terminal residue" evidence="1">
    <location>
        <position position="1"/>
    </location>
</feature>
<evidence type="ECO:0000313" key="1">
    <source>
        <dbReference type="EMBL" id="MCF5630145.1"/>
    </source>
</evidence>
<dbReference type="Proteomes" id="UP000814010">
    <property type="component" value="Unassembled WGS sequence"/>
</dbReference>
<protein>
    <submittedName>
        <fullName evidence="1">Choline ABC transporter ATP-binding protein</fullName>
    </submittedName>
</protein>
<dbReference type="AlphaFoldDB" id="A0A9Q4FI43"/>
<evidence type="ECO:0000313" key="2">
    <source>
        <dbReference type="Proteomes" id="UP000814010"/>
    </source>
</evidence>
<comment type="caution">
    <text evidence="1">The sequence shown here is derived from an EMBL/GenBank/DDBJ whole genome shotgun (WGS) entry which is preliminary data.</text>
</comment>
<sequence>RDALQIRYQTGNKLVLQDGNQVVGILGDTELYHALLGKNHG</sequence>
<name>A0A9Q4FI43_PSESX</name>
<dbReference type="EMBL" id="WKAE01000116">
    <property type="protein sequence ID" value="MCF5630145.1"/>
    <property type="molecule type" value="Genomic_DNA"/>
</dbReference>
<gene>
    <name evidence="1" type="ORF">GIV53_12645</name>
</gene>
<accession>A0A9Q4FI43</accession>
<proteinExistence type="predicted"/>
<dbReference type="GO" id="GO:0005524">
    <property type="term" value="F:ATP binding"/>
    <property type="evidence" value="ECO:0007669"/>
    <property type="project" value="UniProtKB-KW"/>
</dbReference>
<reference evidence="1" key="1">
    <citation type="submission" date="2019-11" db="EMBL/GenBank/DDBJ databases">
        <title>Epiphytic Pseudomonas syringae from cherry orchards.</title>
        <authorList>
            <person name="Hulin M.T."/>
        </authorList>
    </citation>
    <scope>NUCLEOTIDE SEQUENCE</scope>
    <source>
        <strain evidence="1">PA-2-5E</strain>
    </source>
</reference>
<organism evidence="1 2">
    <name type="scientific">Pseudomonas syringae</name>
    <dbReference type="NCBI Taxonomy" id="317"/>
    <lineage>
        <taxon>Bacteria</taxon>
        <taxon>Pseudomonadati</taxon>
        <taxon>Pseudomonadota</taxon>
        <taxon>Gammaproteobacteria</taxon>
        <taxon>Pseudomonadales</taxon>
        <taxon>Pseudomonadaceae</taxon>
        <taxon>Pseudomonas</taxon>
    </lineage>
</organism>